<comment type="caution">
    <text evidence="7">The sequence shown here is derived from an EMBL/GenBank/DDBJ whole genome shotgun (WGS) entry which is preliminary data.</text>
</comment>
<evidence type="ECO:0000313" key="7">
    <source>
        <dbReference type="EMBL" id="KAH7232380.1"/>
    </source>
</evidence>
<dbReference type="RefSeq" id="XP_046044040.1">
    <property type="nucleotide sequence ID" value="XM_046197827.1"/>
</dbReference>
<dbReference type="AlphaFoldDB" id="A0A9P9JU85"/>
<dbReference type="OrthoDB" id="2151789at2759"/>
<dbReference type="PROSITE" id="PS51387">
    <property type="entry name" value="FAD_PCMH"/>
    <property type="match status" value="1"/>
</dbReference>
<protein>
    <recommendedName>
        <fullName evidence="6">FAD-binding PCMH-type domain-containing protein</fullName>
    </recommendedName>
</protein>
<organism evidence="7 8">
    <name type="scientific">Fusarium redolens</name>
    <dbReference type="NCBI Taxonomy" id="48865"/>
    <lineage>
        <taxon>Eukaryota</taxon>
        <taxon>Fungi</taxon>
        <taxon>Dikarya</taxon>
        <taxon>Ascomycota</taxon>
        <taxon>Pezizomycotina</taxon>
        <taxon>Sordariomycetes</taxon>
        <taxon>Hypocreomycetidae</taxon>
        <taxon>Hypocreales</taxon>
        <taxon>Nectriaceae</taxon>
        <taxon>Fusarium</taxon>
        <taxon>Fusarium redolens species complex</taxon>
    </lineage>
</organism>
<keyword evidence="5" id="KW-0732">Signal</keyword>
<dbReference type="InterPro" id="IPR006094">
    <property type="entry name" value="Oxid_FAD_bind_N"/>
</dbReference>
<evidence type="ECO:0000313" key="8">
    <source>
        <dbReference type="Proteomes" id="UP000720189"/>
    </source>
</evidence>
<keyword evidence="8" id="KW-1185">Reference proteome</keyword>
<dbReference type="InterPro" id="IPR050416">
    <property type="entry name" value="FAD-linked_Oxidoreductase"/>
</dbReference>
<dbReference type="GO" id="GO:0016491">
    <property type="term" value="F:oxidoreductase activity"/>
    <property type="evidence" value="ECO:0007669"/>
    <property type="project" value="UniProtKB-KW"/>
</dbReference>
<dbReference type="PANTHER" id="PTHR42973:SF34">
    <property type="entry name" value="FAD BINDING DOMAIN PROTEIN (AFU_ORTHOLOGUE AFUA_3G02770)"/>
    <property type="match status" value="1"/>
</dbReference>
<name>A0A9P9JU85_FUSRE</name>
<dbReference type="InterPro" id="IPR036318">
    <property type="entry name" value="FAD-bd_PCMH-like_sf"/>
</dbReference>
<dbReference type="Gene3D" id="3.30.465.10">
    <property type="match status" value="1"/>
</dbReference>
<dbReference type="GeneID" id="70227781"/>
<dbReference type="PANTHER" id="PTHR42973">
    <property type="entry name" value="BINDING OXIDOREDUCTASE, PUTATIVE (AFU_ORTHOLOGUE AFUA_1G17690)-RELATED"/>
    <property type="match status" value="1"/>
</dbReference>
<sequence>MVFIPRTLCIALLTALLSYLGSASAFYDSVRSLQDRIGISGNASHGQGSLPWAAACELLSSIQRDETLLPGTAAYEGAKSRYWDRSQKNSNPGCIFQPRSPEDVALSLIIFQHTKCPFAIKSGGHGQWHGESSIDAGVTIDLARIAHLELDEKAQSISVGPGNRWVDVYTALEPLGLTVVGGRSAYVGVGGFLQGGGISFHSNLYGWALDNIKEFEVVLGNGTITRASHTENPKLYKALRGGGANFGVVTSFVLDTHPYTGGWGGIWATTLDHEDAVIEAFLDYGKQVEEDPKSSFVASIHFYEDRWIWAVDLFYCDGVTSRPAAFNQLYEIPAIHQTAGPKSLSKKTWEMAQSYPEGDYNTMWVFCTKVDKRLIKVYSAAWQREGGKLVDISGIRMTAVVQLITTPTASFFSRRGGNGLGLPDNEPFLMFNIEPHWQDATQSWRVYRAMKRVADEVSAEARRLGLAVDYTYINYASQFQNAFGRSSEGSPAESKKFLAEVSQEYDPQRVFQDLRGAGFKLEGPYVSQAP</sequence>
<dbReference type="Pfam" id="PF01565">
    <property type="entry name" value="FAD_binding_4"/>
    <property type="match status" value="1"/>
</dbReference>
<evidence type="ECO:0000256" key="1">
    <source>
        <dbReference type="ARBA" id="ARBA00005466"/>
    </source>
</evidence>
<reference evidence="7" key="1">
    <citation type="journal article" date="2021" name="Nat. Commun.">
        <title>Genetic determinants of endophytism in the Arabidopsis root mycobiome.</title>
        <authorList>
            <person name="Mesny F."/>
            <person name="Miyauchi S."/>
            <person name="Thiergart T."/>
            <person name="Pickel B."/>
            <person name="Atanasova L."/>
            <person name="Karlsson M."/>
            <person name="Huettel B."/>
            <person name="Barry K.W."/>
            <person name="Haridas S."/>
            <person name="Chen C."/>
            <person name="Bauer D."/>
            <person name="Andreopoulos W."/>
            <person name="Pangilinan J."/>
            <person name="LaButti K."/>
            <person name="Riley R."/>
            <person name="Lipzen A."/>
            <person name="Clum A."/>
            <person name="Drula E."/>
            <person name="Henrissat B."/>
            <person name="Kohler A."/>
            <person name="Grigoriev I.V."/>
            <person name="Martin F.M."/>
            <person name="Hacquard S."/>
        </authorList>
    </citation>
    <scope>NUCLEOTIDE SEQUENCE</scope>
    <source>
        <strain evidence="7">MPI-CAGE-AT-0023</strain>
    </source>
</reference>
<feature type="signal peptide" evidence="5">
    <location>
        <begin position="1"/>
        <end position="25"/>
    </location>
</feature>
<dbReference type="InterPro" id="IPR016169">
    <property type="entry name" value="FAD-bd_PCMH_sub2"/>
</dbReference>
<proteinExistence type="inferred from homology"/>
<keyword evidence="4" id="KW-0560">Oxidoreductase</keyword>
<comment type="similarity">
    <text evidence="1">Belongs to the oxygen-dependent FAD-linked oxidoreductase family.</text>
</comment>
<dbReference type="Proteomes" id="UP000720189">
    <property type="component" value="Unassembled WGS sequence"/>
</dbReference>
<feature type="chain" id="PRO_5040423583" description="FAD-binding PCMH-type domain-containing protein" evidence="5">
    <location>
        <begin position="26"/>
        <end position="530"/>
    </location>
</feature>
<evidence type="ECO:0000259" key="6">
    <source>
        <dbReference type="PROSITE" id="PS51387"/>
    </source>
</evidence>
<evidence type="ECO:0000256" key="4">
    <source>
        <dbReference type="ARBA" id="ARBA00023002"/>
    </source>
</evidence>
<evidence type="ECO:0000256" key="3">
    <source>
        <dbReference type="ARBA" id="ARBA00022827"/>
    </source>
</evidence>
<evidence type="ECO:0000256" key="5">
    <source>
        <dbReference type="SAM" id="SignalP"/>
    </source>
</evidence>
<gene>
    <name evidence="7" type="ORF">BKA55DRAFT_667359</name>
</gene>
<dbReference type="InterPro" id="IPR016166">
    <property type="entry name" value="FAD-bd_PCMH"/>
</dbReference>
<dbReference type="EMBL" id="JAGMUX010000019">
    <property type="protein sequence ID" value="KAH7232380.1"/>
    <property type="molecule type" value="Genomic_DNA"/>
</dbReference>
<feature type="domain" description="FAD-binding PCMH-type" evidence="6">
    <location>
        <begin position="88"/>
        <end position="259"/>
    </location>
</feature>
<dbReference type="GO" id="GO:0071949">
    <property type="term" value="F:FAD binding"/>
    <property type="evidence" value="ECO:0007669"/>
    <property type="project" value="InterPro"/>
</dbReference>
<keyword evidence="3" id="KW-0274">FAD</keyword>
<keyword evidence="2" id="KW-0285">Flavoprotein</keyword>
<dbReference type="SUPFAM" id="SSF56176">
    <property type="entry name" value="FAD-binding/transporter-associated domain-like"/>
    <property type="match status" value="1"/>
</dbReference>
<accession>A0A9P9JU85</accession>
<evidence type="ECO:0000256" key="2">
    <source>
        <dbReference type="ARBA" id="ARBA00022630"/>
    </source>
</evidence>